<evidence type="ECO:0000256" key="5">
    <source>
        <dbReference type="ARBA" id="ARBA00023136"/>
    </source>
</evidence>
<keyword evidence="9" id="KW-1185">Reference proteome</keyword>
<dbReference type="InterPro" id="IPR052984">
    <property type="entry name" value="UPF0421"/>
</dbReference>
<dbReference type="EMBL" id="ACCJ01000539">
    <property type="protein sequence ID" value="EEG51522.1"/>
    <property type="molecule type" value="Genomic_DNA"/>
</dbReference>
<evidence type="ECO:0000256" key="6">
    <source>
        <dbReference type="SAM" id="Phobius"/>
    </source>
</evidence>
<organism evidence="8 9">
    <name type="scientific">[Clostridium] asparagiforme DSM 15981</name>
    <dbReference type="NCBI Taxonomy" id="518636"/>
    <lineage>
        <taxon>Bacteria</taxon>
        <taxon>Bacillati</taxon>
        <taxon>Bacillota</taxon>
        <taxon>Clostridia</taxon>
        <taxon>Lachnospirales</taxon>
        <taxon>Lachnospiraceae</taxon>
        <taxon>Enterocloster</taxon>
    </lineage>
</organism>
<dbReference type="HOGENOM" id="CLU_067525_0_0_9"/>
<dbReference type="GO" id="GO:0005886">
    <property type="term" value="C:plasma membrane"/>
    <property type="evidence" value="ECO:0007669"/>
    <property type="project" value="UniProtKB-SubCell"/>
</dbReference>
<feature type="transmembrane region" description="Helical" evidence="6">
    <location>
        <begin position="74"/>
        <end position="92"/>
    </location>
</feature>
<dbReference type="Pfam" id="PF06081">
    <property type="entry name" value="ArAE_1"/>
    <property type="match status" value="1"/>
</dbReference>
<evidence type="ECO:0000313" key="9">
    <source>
        <dbReference type="Proteomes" id="UP000004756"/>
    </source>
</evidence>
<proteinExistence type="predicted"/>
<evidence type="ECO:0000256" key="2">
    <source>
        <dbReference type="ARBA" id="ARBA00022475"/>
    </source>
</evidence>
<accession>C0DAQ8</accession>
<protein>
    <recommendedName>
        <fullName evidence="7">Putative aromatic acid exporter C-terminal domain-containing protein</fullName>
    </recommendedName>
</protein>
<dbReference type="Pfam" id="PF11728">
    <property type="entry name" value="ArAE_1_C"/>
    <property type="match status" value="1"/>
</dbReference>
<dbReference type="AlphaFoldDB" id="C0DAQ8"/>
<comment type="caution">
    <text evidence="8">The sequence shown here is derived from an EMBL/GenBank/DDBJ whole genome shotgun (WGS) entry which is preliminary data.</text>
</comment>
<comment type="subcellular location">
    <subcellularLocation>
        <location evidence="1">Cell membrane</location>
        <topology evidence="1">Multi-pass membrane protein</topology>
    </subcellularLocation>
</comment>
<dbReference type="InterPro" id="IPR010343">
    <property type="entry name" value="ArAE_1"/>
</dbReference>
<reference evidence="8 9" key="1">
    <citation type="submission" date="2009-02" db="EMBL/GenBank/DDBJ databases">
        <title>Draft genome sequence of Clostridium asparagiforme (DSM 15981).</title>
        <authorList>
            <person name="Sudarsanam P."/>
            <person name="Ley R."/>
            <person name="Guruge J."/>
            <person name="Turnbaugh P.J."/>
            <person name="Mahowald M."/>
            <person name="Liep D."/>
            <person name="Gordon J."/>
        </authorList>
    </citation>
    <scope>NUCLEOTIDE SEQUENCE [LARGE SCALE GENOMIC DNA]</scope>
    <source>
        <strain evidence="8 9">DSM 15981</strain>
    </source>
</reference>
<dbReference type="PANTHER" id="PTHR40064:SF1">
    <property type="entry name" value="MEMBRANE PROTEIN"/>
    <property type="match status" value="1"/>
</dbReference>
<evidence type="ECO:0000256" key="1">
    <source>
        <dbReference type="ARBA" id="ARBA00004651"/>
    </source>
</evidence>
<keyword evidence="5 6" id="KW-0472">Membrane</keyword>
<evidence type="ECO:0000256" key="3">
    <source>
        <dbReference type="ARBA" id="ARBA00022692"/>
    </source>
</evidence>
<keyword evidence="3 6" id="KW-0812">Transmembrane</keyword>
<evidence type="ECO:0000256" key="4">
    <source>
        <dbReference type="ARBA" id="ARBA00022989"/>
    </source>
</evidence>
<dbReference type="InterPro" id="IPR021062">
    <property type="entry name" value="ArAE_1_C"/>
</dbReference>
<keyword evidence="2" id="KW-1003">Cell membrane</keyword>
<dbReference type="PANTHER" id="PTHR40064">
    <property type="entry name" value="MEMBRANE PROTEIN-RELATED"/>
    <property type="match status" value="1"/>
</dbReference>
<feature type="domain" description="Putative aromatic acid exporter C-terminal" evidence="7">
    <location>
        <begin position="166"/>
        <end position="328"/>
    </location>
</feature>
<gene>
    <name evidence="8" type="ORF">CLOSTASPAR_06363</name>
</gene>
<sequence length="353" mass="39343">METIKINKNWKGPAHMNARFNRLKMVKIAGGCFLAMTIAEGLNLRYGASAGVIALLSIHDTKRETVYAMLKRLGAFAIALALAPVCFGLAGYTPLAIGAFLLLFAPVCSLLQIQEGLSVSTVLMTHFLTEGAVSPETIANEALLLVVGAGVGVGMNLYIPGKREWIRGQQLRIEERFRELFLEMAAYLQGETRGEKIAECLSGLSGMLDEGEAAAYRDMENNLLSETEYYLRYMVLRKSQLAVLIRISDHLQRREAFPKQAKWLSGLMRSVSRSFHEYNNALGLLDELAGVKGELGREALPATREEFEARAILFQVLLELEEFLRMKREFVAELTAEEIGEFWKNDVGSRDRG</sequence>
<evidence type="ECO:0000259" key="7">
    <source>
        <dbReference type="Pfam" id="PF11728"/>
    </source>
</evidence>
<dbReference type="InterPro" id="IPR038323">
    <property type="entry name" value="ArAE_1_C_sf"/>
</dbReference>
<keyword evidence="4 6" id="KW-1133">Transmembrane helix</keyword>
<evidence type="ECO:0000313" key="8">
    <source>
        <dbReference type="EMBL" id="EEG51522.1"/>
    </source>
</evidence>
<dbReference type="Gene3D" id="1.20.120.940">
    <property type="entry name" value="Putative aromatic acid exporter, C-terminal domain"/>
    <property type="match status" value="1"/>
</dbReference>
<dbReference type="Proteomes" id="UP000004756">
    <property type="component" value="Unassembled WGS sequence"/>
</dbReference>
<name>C0DAQ8_9FIRM</name>